<evidence type="ECO:0000259" key="10">
    <source>
        <dbReference type="PROSITE" id="PS50102"/>
    </source>
</evidence>
<feature type="domain" description="C3H1-type" evidence="11">
    <location>
        <begin position="413"/>
        <end position="443"/>
    </location>
</feature>
<dbReference type="FunFam" id="3.30.70.330:FF:000318">
    <property type="entry name" value="Zinc finger CCCH domain-containing protein 5"/>
    <property type="match status" value="1"/>
</dbReference>
<dbReference type="InterPro" id="IPR000504">
    <property type="entry name" value="RRM_dom"/>
</dbReference>
<protein>
    <recommendedName>
        <fullName evidence="14">Zinc finger CCCH domain-containing protein 5</fullName>
    </recommendedName>
</protein>
<dbReference type="Proteomes" id="UP001187471">
    <property type="component" value="Unassembled WGS sequence"/>
</dbReference>
<proteinExistence type="predicted"/>
<feature type="compositionally biased region" description="Basic and acidic residues" evidence="9">
    <location>
        <begin position="857"/>
        <end position="882"/>
    </location>
</feature>
<keyword evidence="13" id="KW-1185">Reference proteome</keyword>
<feature type="compositionally biased region" description="Basic and acidic residues" evidence="9">
    <location>
        <begin position="751"/>
        <end position="760"/>
    </location>
</feature>
<dbReference type="PRINTS" id="PR01848">
    <property type="entry name" value="U2AUXFACTOR"/>
</dbReference>
<comment type="caution">
    <text evidence="12">The sequence shown here is derived from an EMBL/GenBank/DDBJ whole genome shotgun (WGS) entry which is preliminary data.</text>
</comment>
<dbReference type="InterPro" id="IPR000571">
    <property type="entry name" value="Znf_CCCH"/>
</dbReference>
<feature type="zinc finger region" description="C3H1-type" evidence="8">
    <location>
        <begin position="224"/>
        <end position="252"/>
    </location>
</feature>
<dbReference type="InterPro" id="IPR035979">
    <property type="entry name" value="RBD_domain_sf"/>
</dbReference>
<evidence type="ECO:0000256" key="4">
    <source>
        <dbReference type="ARBA" id="ARBA00022833"/>
    </source>
</evidence>
<evidence type="ECO:0000256" key="8">
    <source>
        <dbReference type="PROSITE-ProRule" id="PRU00723"/>
    </source>
</evidence>
<dbReference type="GO" id="GO:0003723">
    <property type="term" value="F:RNA binding"/>
    <property type="evidence" value="ECO:0007669"/>
    <property type="project" value="UniProtKB-UniRule"/>
</dbReference>
<evidence type="ECO:0000256" key="7">
    <source>
        <dbReference type="PROSITE-ProRule" id="PRU00176"/>
    </source>
</evidence>
<feature type="compositionally biased region" description="Basic and acidic residues" evidence="9">
    <location>
        <begin position="167"/>
        <end position="178"/>
    </location>
</feature>
<dbReference type="AlphaFoldDB" id="A0AA88RJY7"/>
<keyword evidence="5 7" id="KW-0694">RNA-binding</keyword>
<feature type="domain" description="RRM" evidence="10">
    <location>
        <begin position="322"/>
        <end position="411"/>
    </location>
</feature>
<name>A0AA88RJY7_9ASTE</name>
<feature type="region of interest" description="Disordered" evidence="9">
    <location>
        <begin position="481"/>
        <end position="943"/>
    </location>
</feature>
<evidence type="ECO:0008006" key="14">
    <source>
        <dbReference type="Google" id="ProtNLM"/>
    </source>
</evidence>
<feature type="compositionally biased region" description="Basic and acidic residues" evidence="9">
    <location>
        <begin position="666"/>
        <end position="677"/>
    </location>
</feature>
<feature type="compositionally biased region" description="Basic and acidic residues" evidence="9">
    <location>
        <begin position="694"/>
        <end position="703"/>
    </location>
</feature>
<keyword evidence="2" id="KW-0677">Repeat</keyword>
<dbReference type="InterPro" id="IPR003954">
    <property type="entry name" value="RRM_euk-type"/>
</dbReference>
<dbReference type="InterPro" id="IPR012677">
    <property type="entry name" value="Nucleotide-bd_a/b_plait_sf"/>
</dbReference>
<evidence type="ECO:0000313" key="13">
    <source>
        <dbReference type="Proteomes" id="UP001187471"/>
    </source>
</evidence>
<evidence type="ECO:0000256" key="3">
    <source>
        <dbReference type="ARBA" id="ARBA00022771"/>
    </source>
</evidence>
<dbReference type="GO" id="GO:0003677">
    <property type="term" value="F:DNA binding"/>
    <property type="evidence" value="ECO:0007669"/>
    <property type="project" value="UniProtKB-KW"/>
</dbReference>
<feature type="compositionally biased region" description="Acidic residues" evidence="9">
    <location>
        <begin position="1"/>
        <end position="11"/>
    </location>
</feature>
<dbReference type="Gene3D" id="3.30.70.330">
    <property type="match status" value="1"/>
</dbReference>
<dbReference type="PANTHER" id="PTHR12620">
    <property type="entry name" value="U2 SNRNP AUXILIARY FACTOR, SMALL SUBUNIT"/>
    <property type="match status" value="1"/>
</dbReference>
<dbReference type="SMART" id="SM00361">
    <property type="entry name" value="RRM_1"/>
    <property type="match status" value="1"/>
</dbReference>
<dbReference type="InterPro" id="IPR009145">
    <property type="entry name" value="U2AF_small"/>
</dbReference>
<feature type="zinc finger region" description="C3H1-type" evidence="8">
    <location>
        <begin position="413"/>
        <end position="443"/>
    </location>
</feature>
<accession>A0AA88RJY7</accession>
<feature type="compositionally biased region" description="Basic residues" evidence="9">
    <location>
        <begin position="704"/>
        <end position="715"/>
    </location>
</feature>
<evidence type="ECO:0000256" key="6">
    <source>
        <dbReference type="ARBA" id="ARBA00023125"/>
    </source>
</evidence>
<feature type="compositionally biased region" description="Basic and acidic residues" evidence="9">
    <location>
        <begin position="105"/>
        <end position="131"/>
    </location>
</feature>
<feature type="compositionally biased region" description="Basic and acidic residues" evidence="9">
    <location>
        <begin position="68"/>
        <end position="90"/>
    </location>
</feature>
<dbReference type="GO" id="GO:0008270">
    <property type="term" value="F:zinc ion binding"/>
    <property type="evidence" value="ECO:0007669"/>
    <property type="project" value="UniProtKB-KW"/>
</dbReference>
<dbReference type="GO" id="GO:0000398">
    <property type="term" value="P:mRNA splicing, via spliceosome"/>
    <property type="evidence" value="ECO:0007669"/>
    <property type="project" value="InterPro"/>
</dbReference>
<evidence type="ECO:0000313" key="12">
    <source>
        <dbReference type="EMBL" id="KAK2987009.1"/>
    </source>
</evidence>
<dbReference type="GO" id="GO:0089701">
    <property type="term" value="C:U2AF complex"/>
    <property type="evidence" value="ECO:0007669"/>
    <property type="project" value="InterPro"/>
</dbReference>
<feature type="compositionally biased region" description="Basic residues" evidence="9">
    <location>
        <begin position="33"/>
        <end position="47"/>
    </location>
</feature>
<feature type="domain" description="C3H1-type" evidence="11">
    <location>
        <begin position="224"/>
        <end position="252"/>
    </location>
</feature>
<feature type="region of interest" description="Disordered" evidence="9">
    <location>
        <begin position="105"/>
        <end position="140"/>
    </location>
</feature>
<evidence type="ECO:0000256" key="9">
    <source>
        <dbReference type="SAM" id="MobiDB-lite"/>
    </source>
</evidence>
<feature type="compositionally biased region" description="Basic and acidic residues" evidence="9">
    <location>
        <begin position="837"/>
        <end position="851"/>
    </location>
</feature>
<dbReference type="SMART" id="SM00356">
    <property type="entry name" value="ZnF_C3H1"/>
    <property type="match status" value="2"/>
</dbReference>
<dbReference type="EMBL" id="JAVXUO010001019">
    <property type="protein sequence ID" value="KAK2987009.1"/>
    <property type="molecule type" value="Genomic_DNA"/>
</dbReference>
<sequence>MAEPIAVEDEDGKGTPGDAQGGESSTAAAASRKEKRKAAKKDKRKQIRKEQAEKARAEEEALLNDPEEQLRIRMEEEREKERVERERREFEEKERLFLEELARKMAEEEEEARRKAIEEESKQNQARHENESNEDDGWEYVEEGPPEIIWQGNEIIVKKNRVRVKKKDSDQSKKEDPNRPTSNPLPPQSEAFTDYKNASGVSAKQLLEDVAQQVPNFGTEQASNLDKAHCPFHIKTGACRFGLRCSRVHFYPDKSCTLLIKNMYNGPGLAWEQDEGLELKVASGGSWIVAAFVVVGATVAADHVASSYVSCNRLGAGKFSLFWMVIRSMSQPQHTDEEVERCYEEFYEDVHTEFLKFGEIINFKVCRNGSFHLRGNVYVHYRSLDSAVMAYQSANGRFFAGKQVTCEFVSVTRWKVAICGEYMKSRFKTCSRGTACNFIHCFHNPGGDYEWADWDKPPPKYWVKEMAALFGYSDKSGYDKQMEKKSFGQPRDTSKMLTTDRDRYDSRRSRSRERENGSSSRSRYEKYDGRQRQRHTDDGRKQRKSFDDKNRHEETNSINSLHDESRACDIDCDGDRSDRKRDGTGHHDSTRRSSRYQINVREFEDHHSGSRSKTHESDSDRDYSESDRGRDTHNDHIRKSSRHLKKVSETQDDFAESKSRIYPPDPRGEWLPKDRGRGMKSRSRQSDFDGDLLDPEREGDRSNGGRRKSSRHLKSGKQAADCLGDSFPEERDSDRPHVQERKIRRQSVSADHNRDNKSKTNDIGSGGDGSDEDPERHTSHTKKCSRHSNDISGLSNDYGEAGFTLSNKSDRGEYDRSNTEPHRVQEHRHSSRRDRSRKTAGEIDLPDERLESGNNHENTKSSRDRRREKSHDLDTRYIHDGDIGQVGLRESGSEEQKRSKRKFTSDNASHKPDRSKRRSKSNDSGYYPNQDIDDGDRWRPDNS</sequence>
<feature type="compositionally biased region" description="Basic and acidic residues" evidence="9">
    <location>
        <begin position="48"/>
        <end position="59"/>
    </location>
</feature>
<feature type="compositionally biased region" description="Basic and acidic residues" evidence="9">
    <location>
        <begin position="808"/>
        <end position="828"/>
    </location>
</feature>
<reference evidence="12" key="1">
    <citation type="submission" date="2022-12" db="EMBL/GenBank/DDBJ databases">
        <title>Draft genome assemblies for two species of Escallonia (Escalloniales).</title>
        <authorList>
            <person name="Chanderbali A."/>
            <person name="Dervinis C."/>
            <person name="Anghel I."/>
            <person name="Soltis D."/>
            <person name="Soltis P."/>
            <person name="Zapata F."/>
        </authorList>
    </citation>
    <scope>NUCLEOTIDE SEQUENCE</scope>
    <source>
        <strain evidence="12">UCBG92.1500</strain>
        <tissue evidence="12">Leaf</tissue>
    </source>
</reference>
<keyword evidence="3 8" id="KW-0863">Zinc-finger</keyword>
<keyword evidence="4 8" id="KW-0862">Zinc</keyword>
<evidence type="ECO:0000256" key="5">
    <source>
        <dbReference type="ARBA" id="ARBA00022884"/>
    </source>
</evidence>
<dbReference type="Pfam" id="PF00076">
    <property type="entry name" value="RRM_1"/>
    <property type="match status" value="1"/>
</dbReference>
<organism evidence="12 13">
    <name type="scientific">Escallonia rubra</name>
    <dbReference type="NCBI Taxonomy" id="112253"/>
    <lineage>
        <taxon>Eukaryota</taxon>
        <taxon>Viridiplantae</taxon>
        <taxon>Streptophyta</taxon>
        <taxon>Embryophyta</taxon>
        <taxon>Tracheophyta</taxon>
        <taxon>Spermatophyta</taxon>
        <taxon>Magnoliopsida</taxon>
        <taxon>eudicotyledons</taxon>
        <taxon>Gunneridae</taxon>
        <taxon>Pentapetalae</taxon>
        <taxon>asterids</taxon>
        <taxon>campanulids</taxon>
        <taxon>Escalloniales</taxon>
        <taxon>Escalloniaceae</taxon>
        <taxon>Escallonia</taxon>
    </lineage>
</organism>
<gene>
    <name evidence="12" type="ORF">RJ640_024907</name>
</gene>
<evidence type="ECO:0000256" key="1">
    <source>
        <dbReference type="ARBA" id="ARBA00022723"/>
    </source>
</evidence>
<dbReference type="SUPFAM" id="SSF54928">
    <property type="entry name" value="RNA-binding domain, RBD"/>
    <property type="match status" value="1"/>
</dbReference>
<feature type="region of interest" description="Disordered" evidence="9">
    <location>
        <begin position="1"/>
        <end position="90"/>
    </location>
</feature>
<feature type="compositionally biased region" description="Basic and acidic residues" evidence="9">
    <location>
        <begin position="601"/>
        <end position="638"/>
    </location>
</feature>
<feature type="compositionally biased region" description="Basic and acidic residues" evidence="9">
    <location>
        <begin position="481"/>
        <end position="591"/>
    </location>
</feature>
<dbReference type="PROSITE" id="PS50103">
    <property type="entry name" value="ZF_C3H1"/>
    <property type="match status" value="2"/>
</dbReference>
<keyword evidence="6" id="KW-0238">DNA-binding</keyword>
<feature type="region of interest" description="Disordered" evidence="9">
    <location>
        <begin position="161"/>
        <end position="193"/>
    </location>
</feature>
<keyword evidence="1 8" id="KW-0479">Metal-binding</keyword>
<evidence type="ECO:0000256" key="2">
    <source>
        <dbReference type="ARBA" id="ARBA00022737"/>
    </source>
</evidence>
<dbReference type="PROSITE" id="PS50102">
    <property type="entry name" value="RRM"/>
    <property type="match status" value="1"/>
</dbReference>
<feature type="compositionally biased region" description="Basic and acidic residues" evidence="9">
    <location>
        <begin position="728"/>
        <end position="741"/>
    </location>
</feature>
<evidence type="ECO:0000259" key="11">
    <source>
        <dbReference type="PROSITE" id="PS50103"/>
    </source>
</evidence>